<dbReference type="OrthoDB" id="6432525at2759"/>
<dbReference type="OMA" id="WFLKDEA"/>
<reference evidence="3" key="1">
    <citation type="submission" date="2025-08" db="UniProtKB">
        <authorList>
            <consortium name="RefSeq"/>
        </authorList>
    </citation>
    <scope>IDENTIFICATION</scope>
    <source>
        <tissue evidence="3">Whole body</tissue>
    </source>
</reference>
<dbReference type="SMART" id="SM00516">
    <property type="entry name" value="SEC14"/>
    <property type="match status" value="1"/>
</dbReference>
<dbReference type="CDD" id="cd00170">
    <property type="entry name" value="SEC14"/>
    <property type="match status" value="1"/>
</dbReference>
<keyword evidence="2" id="KW-1185">Reference proteome</keyword>
<dbReference type="RefSeq" id="XP_026489019.2">
    <property type="nucleotide sequence ID" value="XM_026633234.2"/>
</dbReference>
<dbReference type="PROSITE" id="PS50191">
    <property type="entry name" value="CRAL_TRIO"/>
    <property type="match status" value="1"/>
</dbReference>
<evidence type="ECO:0000313" key="3">
    <source>
        <dbReference type="RefSeq" id="XP_026489019.2"/>
    </source>
</evidence>
<evidence type="ECO:0000259" key="1">
    <source>
        <dbReference type="PROSITE" id="PS50191"/>
    </source>
</evidence>
<dbReference type="InterPro" id="IPR036865">
    <property type="entry name" value="CRAL-TRIO_dom_sf"/>
</dbReference>
<dbReference type="Proteomes" id="UP001652626">
    <property type="component" value="Chromosome 21"/>
</dbReference>
<protein>
    <submittedName>
        <fullName evidence="3">Alpha-tocopherol transfer protein-like</fullName>
    </submittedName>
</protein>
<dbReference type="GeneID" id="113395604"/>
<evidence type="ECO:0000313" key="2">
    <source>
        <dbReference type="Proteomes" id="UP001652626"/>
    </source>
</evidence>
<organism evidence="2 3">
    <name type="scientific">Vanessa tameamea</name>
    <name type="common">Kamehameha butterfly</name>
    <dbReference type="NCBI Taxonomy" id="334116"/>
    <lineage>
        <taxon>Eukaryota</taxon>
        <taxon>Metazoa</taxon>
        <taxon>Ecdysozoa</taxon>
        <taxon>Arthropoda</taxon>
        <taxon>Hexapoda</taxon>
        <taxon>Insecta</taxon>
        <taxon>Pterygota</taxon>
        <taxon>Neoptera</taxon>
        <taxon>Endopterygota</taxon>
        <taxon>Lepidoptera</taxon>
        <taxon>Glossata</taxon>
        <taxon>Ditrysia</taxon>
        <taxon>Papilionoidea</taxon>
        <taxon>Nymphalidae</taxon>
        <taxon>Nymphalinae</taxon>
        <taxon>Vanessa</taxon>
    </lineage>
</organism>
<feature type="domain" description="CRAL-TRIO" evidence="1">
    <location>
        <begin position="80"/>
        <end position="244"/>
    </location>
</feature>
<dbReference type="GO" id="GO:0016020">
    <property type="term" value="C:membrane"/>
    <property type="evidence" value="ECO:0007669"/>
    <property type="project" value="TreeGrafter"/>
</dbReference>
<dbReference type="Pfam" id="PF00650">
    <property type="entry name" value="CRAL_TRIO"/>
    <property type="match status" value="1"/>
</dbReference>
<name>A0A8B8HVY6_VANTA</name>
<dbReference type="PANTHER" id="PTHR10174">
    <property type="entry name" value="ALPHA-TOCOPHEROL TRANSFER PROTEIN-RELATED"/>
    <property type="match status" value="1"/>
</dbReference>
<proteinExistence type="predicted"/>
<sequence>MKQISLDEEYEKDTGITPQDIAELRQWLHTQPHLPEKYITDLDLILAYHCCHNSSGLTKQVLDLNLTLRTLFNNIFKDRYNDRIEKLMSDLLLTPLSMRTKEGYVILYARLLNSDPKVFHYGDAVKAVLMVIELYQYEEGTWPGMLLTVDFKGVSLAHLAKIDLFSLQHFLYYLQEAILLRLKGMHFMNAPPFIDKLLLMMKPFMKKELMDMLHIHTADSKNLKDYFPIEALPNDSGGNAESNEKHKDMVLAKLKDYKPYFEEESNKRVTESLRPGKQKTISDIFGGVEGSFKKLEID</sequence>
<dbReference type="GO" id="GO:1902936">
    <property type="term" value="F:phosphatidylinositol bisphosphate binding"/>
    <property type="evidence" value="ECO:0007669"/>
    <property type="project" value="TreeGrafter"/>
</dbReference>
<gene>
    <name evidence="3" type="primary">LOC113395604</name>
</gene>
<dbReference type="InterPro" id="IPR001251">
    <property type="entry name" value="CRAL-TRIO_dom"/>
</dbReference>
<dbReference type="PRINTS" id="PR00180">
    <property type="entry name" value="CRETINALDHBP"/>
</dbReference>
<dbReference type="SUPFAM" id="SSF52087">
    <property type="entry name" value="CRAL/TRIO domain"/>
    <property type="match status" value="1"/>
</dbReference>
<accession>A0A8B8HVY6</accession>
<dbReference type="AlphaFoldDB" id="A0A8B8HVY6"/>
<dbReference type="PANTHER" id="PTHR10174:SF213">
    <property type="entry name" value="CRAL-TRIO DOMAIN-CONTAINING PROTEIN"/>
    <property type="match status" value="1"/>
</dbReference>
<dbReference type="Gene3D" id="3.40.525.10">
    <property type="entry name" value="CRAL-TRIO lipid binding domain"/>
    <property type="match status" value="1"/>
</dbReference>